<dbReference type="InterPro" id="IPR002869">
    <property type="entry name" value="Pyrv_flavodox_OxRed_cen"/>
</dbReference>
<keyword evidence="3" id="KW-0670">Pyruvate</keyword>
<dbReference type="GO" id="GO:0016625">
    <property type="term" value="F:oxidoreductase activity, acting on the aldehyde or oxo group of donors, iron-sulfur protein as acceptor"/>
    <property type="evidence" value="ECO:0007669"/>
    <property type="project" value="InterPro"/>
</dbReference>
<dbReference type="Gene3D" id="3.40.920.10">
    <property type="entry name" value="Pyruvate-ferredoxin oxidoreductase, PFOR, domain III"/>
    <property type="match status" value="1"/>
</dbReference>
<comment type="caution">
    <text evidence="3">The sequence shown here is derived from an EMBL/GenBank/DDBJ whole genome shotgun (WGS) entry which is preliminary data.</text>
</comment>
<dbReference type="Pfam" id="PF01558">
    <property type="entry name" value="POR"/>
    <property type="match status" value="1"/>
</dbReference>
<dbReference type="EMBL" id="DTDJ01000031">
    <property type="protein sequence ID" value="HGL17589.1"/>
    <property type="molecule type" value="Genomic_DNA"/>
</dbReference>
<reference evidence="3" key="1">
    <citation type="journal article" date="2020" name="mSystems">
        <title>Genome- and Community-Level Interaction Insights into Carbon Utilization and Element Cycling Functions of Hydrothermarchaeota in Hydrothermal Sediment.</title>
        <authorList>
            <person name="Zhou Z."/>
            <person name="Liu Y."/>
            <person name="Xu W."/>
            <person name="Pan J."/>
            <person name="Luo Z.H."/>
            <person name="Li M."/>
        </authorList>
    </citation>
    <scope>NUCLEOTIDE SEQUENCE [LARGE SCALE GENOMIC DNA]</scope>
    <source>
        <strain evidence="3">SpSt-69</strain>
    </source>
</reference>
<dbReference type="InterPro" id="IPR051626">
    <property type="entry name" value="Oxidoreductase_gamma_subunit"/>
</dbReference>
<proteinExistence type="predicted"/>
<dbReference type="PANTHER" id="PTHR43366:SF1">
    <property type="entry name" value="PYRUVATE SYNTHASE SUBUNIT PORC"/>
    <property type="match status" value="1"/>
</dbReference>
<dbReference type="InterPro" id="IPR011894">
    <property type="entry name" value="PorC_KorC"/>
</dbReference>
<evidence type="ECO:0000259" key="2">
    <source>
        <dbReference type="Pfam" id="PF01558"/>
    </source>
</evidence>
<dbReference type="SUPFAM" id="SSF53323">
    <property type="entry name" value="Pyruvate-ferredoxin oxidoreductase, PFOR, domain III"/>
    <property type="match status" value="1"/>
</dbReference>
<dbReference type="PANTHER" id="PTHR43366">
    <property type="entry name" value="PYRUVATE SYNTHASE SUBUNIT PORC"/>
    <property type="match status" value="1"/>
</dbReference>
<evidence type="ECO:0000256" key="1">
    <source>
        <dbReference type="ARBA" id="ARBA00023002"/>
    </source>
</evidence>
<sequence length="186" mass="20861">MVEIRWHGRGGLGAKTAALLFGEAMMHSGLYVQAFPEYGPERRGAPVTAYNRIDDKPIRIHYGVENPDAVCVLDPTLLATDQVKEGTRENTVFIVNSSLNPEVIKEKYGLPGKVYTVDASRISEEILGRNLPNTPMLGALMRVLNLMEFEKFIEAVESRLKMKYKPQVVEGNIRAIQRAYQEVRGL</sequence>
<dbReference type="AlphaFoldDB" id="A0A7V3ZXU5"/>
<dbReference type="NCBIfam" id="TIGR02175">
    <property type="entry name" value="PorC_KorC"/>
    <property type="match status" value="1"/>
</dbReference>
<gene>
    <name evidence="3" type="ORF">ENU66_04595</name>
</gene>
<feature type="domain" description="Pyruvate/ketoisovalerate oxidoreductase catalytic" evidence="2">
    <location>
        <begin position="10"/>
        <end position="181"/>
    </location>
</feature>
<keyword evidence="1" id="KW-0560">Oxidoreductase</keyword>
<name>A0A7V3ZXU5_UNCW3</name>
<evidence type="ECO:0000313" key="3">
    <source>
        <dbReference type="EMBL" id="HGL17589.1"/>
    </source>
</evidence>
<dbReference type="InterPro" id="IPR019752">
    <property type="entry name" value="Pyrv/ketoisovalerate_OxRed_cat"/>
</dbReference>
<organism evidence="3">
    <name type="scientific">candidate division WOR-3 bacterium</name>
    <dbReference type="NCBI Taxonomy" id="2052148"/>
    <lineage>
        <taxon>Bacteria</taxon>
        <taxon>Bacteria division WOR-3</taxon>
    </lineage>
</organism>
<accession>A0A7V3ZXU5</accession>
<protein>
    <submittedName>
        <fullName evidence="3">Pyruvate synthase</fullName>
    </submittedName>
</protein>